<evidence type="ECO:0000256" key="6">
    <source>
        <dbReference type="ARBA" id="ARBA00023180"/>
    </source>
</evidence>
<sequence length="301" mass="33762">MMPKYSSGGGLNLSFVLSNTVKWHVGTALIITAGVLIRTLGANINWNRTEQASQNPKSFKIGGYLLGIELILVRIRLAALLQGDETSLQKALSIVDTNTHDYVVLLFYASWCPFSTMLKPHLSTMSSLFPSIPHFAIEESVVKSSVLSKYGVNGFPTLFVLNSTMRARYHGSRTLSSLVSFYTDVTGVDAEHVDITILNTMNLLAHDKGDNNSKDPEICPFTWAKSPENLLRQETYLALASLFVIFRSIYLIYPFIITSVQYARRTRLLWEHSYAYLNRAIQLFSSLTGCMGLGFFNERKH</sequence>
<proteinExistence type="predicted"/>
<keyword evidence="10" id="KW-1185">Reference proteome</keyword>
<keyword evidence="6" id="KW-0325">Glycoprotein</keyword>
<dbReference type="InterPro" id="IPR044606">
    <property type="entry name" value="APRL4/6"/>
</dbReference>
<dbReference type="GO" id="GO:0016020">
    <property type="term" value="C:membrane"/>
    <property type="evidence" value="ECO:0007669"/>
    <property type="project" value="UniProtKB-SubCell"/>
</dbReference>
<dbReference type="AlphaFoldDB" id="A0A5N6NUZ4"/>
<dbReference type="EMBL" id="SZYD01000008">
    <property type="protein sequence ID" value="KAD5507506.1"/>
    <property type="molecule type" value="Genomic_DNA"/>
</dbReference>
<dbReference type="InterPro" id="IPR036249">
    <property type="entry name" value="Thioredoxin-like_sf"/>
</dbReference>
<dbReference type="Gene3D" id="3.40.30.10">
    <property type="entry name" value="Glutaredoxin"/>
    <property type="match status" value="1"/>
</dbReference>
<feature type="transmembrane region" description="Helical" evidence="7">
    <location>
        <begin position="20"/>
        <end position="40"/>
    </location>
</feature>
<evidence type="ECO:0000259" key="8">
    <source>
        <dbReference type="PROSITE" id="PS51352"/>
    </source>
</evidence>
<comment type="subcellular location">
    <subcellularLocation>
        <location evidence="1">Membrane</location>
        <topology evidence="1">Single-pass membrane protein</topology>
    </subcellularLocation>
</comment>
<dbReference type="OrthoDB" id="19690at2759"/>
<dbReference type="PANTHER" id="PTHR46854">
    <property type="entry name" value="5'-ADENYLYLSULFATE REDUCTASE-LIKE 4-RELATED"/>
    <property type="match status" value="1"/>
</dbReference>
<evidence type="ECO:0000256" key="7">
    <source>
        <dbReference type="SAM" id="Phobius"/>
    </source>
</evidence>
<protein>
    <recommendedName>
        <fullName evidence="8">Thioredoxin domain-containing protein</fullName>
    </recommendedName>
</protein>
<keyword evidence="4 7" id="KW-1133">Transmembrane helix</keyword>
<reference evidence="9 10" key="1">
    <citation type="submission" date="2019-05" db="EMBL/GenBank/DDBJ databases">
        <title>Mikania micrantha, genome provides insights into the molecular mechanism of rapid growth.</title>
        <authorList>
            <person name="Liu B."/>
        </authorList>
    </citation>
    <scope>NUCLEOTIDE SEQUENCE [LARGE SCALE GENOMIC DNA]</scope>
    <source>
        <strain evidence="9">NLD-2019</strain>
        <tissue evidence="9">Leaf</tissue>
    </source>
</reference>
<evidence type="ECO:0000313" key="10">
    <source>
        <dbReference type="Proteomes" id="UP000326396"/>
    </source>
</evidence>
<dbReference type="InterPro" id="IPR013766">
    <property type="entry name" value="Thioredoxin_domain"/>
</dbReference>
<dbReference type="Pfam" id="PF00085">
    <property type="entry name" value="Thioredoxin"/>
    <property type="match status" value="1"/>
</dbReference>
<dbReference type="PROSITE" id="PS51352">
    <property type="entry name" value="THIOREDOXIN_2"/>
    <property type="match status" value="1"/>
</dbReference>
<dbReference type="SUPFAM" id="SSF52833">
    <property type="entry name" value="Thioredoxin-like"/>
    <property type="match status" value="1"/>
</dbReference>
<evidence type="ECO:0000256" key="2">
    <source>
        <dbReference type="ARBA" id="ARBA00022692"/>
    </source>
</evidence>
<feature type="domain" description="Thioredoxin" evidence="8">
    <location>
        <begin position="66"/>
        <end position="187"/>
    </location>
</feature>
<feature type="transmembrane region" description="Helical" evidence="7">
    <location>
        <begin position="276"/>
        <end position="296"/>
    </location>
</feature>
<name>A0A5N6NUZ4_9ASTR</name>
<feature type="transmembrane region" description="Helical" evidence="7">
    <location>
        <begin position="235"/>
        <end position="256"/>
    </location>
</feature>
<evidence type="ECO:0000313" key="9">
    <source>
        <dbReference type="EMBL" id="KAD5507506.1"/>
    </source>
</evidence>
<keyword evidence="3" id="KW-0732">Signal</keyword>
<evidence type="ECO:0000256" key="3">
    <source>
        <dbReference type="ARBA" id="ARBA00022729"/>
    </source>
</evidence>
<evidence type="ECO:0000256" key="1">
    <source>
        <dbReference type="ARBA" id="ARBA00004167"/>
    </source>
</evidence>
<comment type="caution">
    <text evidence="9">The sequence shown here is derived from an EMBL/GenBank/DDBJ whole genome shotgun (WGS) entry which is preliminary data.</text>
</comment>
<keyword evidence="2 7" id="KW-0812">Transmembrane</keyword>
<evidence type="ECO:0000256" key="5">
    <source>
        <dbReference type="ARBA" id="ARBA00023136"/>
    </source>
</evidence>
<dbReference type="CDD" id="cd02999">
    <property type="entry name" value="PDI_a_ERp44_like"/>
    <property type="match status" value="1"/>
</dbReference>
<evidence type="ECO:0000256" key="4">
    <source>
        <dbReference type="ARBA" id="ARBA00022989"/>
    </source>
</evidence>
<dbReference type="Proteomes" id="UP000326396">
    <property type="component" value="Linkage Group LG16"/>
</dbReference>
<dbReference type="PANTHER" id="PTHR46854:SF3">
    <property type="entry name" value="THIOREDOXIN-LIKE FOLD PROTEIN-RELATED"/>
    <property type="match status" value="1"/>
</dbReference>
<keyword evidence="5 7" id="KW-0472">Membrane</keyword>
<gene>
    <name evidence="9" type="ORF">E3N88_15209</name>
</gene>
<organism evidence="9 10">
    <name type="scientific">Mikania micrantha</name>
    <name type="common">bitter vine</name>
    <dbReference type="NCBI Taxonomy" id="192012"/>
    <lineage>
        <taxon>Eukaryota</taxon>
        <taxon>Viridiplantae</taxon>
        <taxon>Streptophyta</taxon>
        <taxon>Embryophyta</taxon>
        <taxon>Tracheophyta</taxon>
        <taxon>Spermatophyta</taxon>
        <taxon>Magnoliopsida</taxon>
        <taxon>eudicotyledons</taxon>
        <taxon>Gunneridae</taxon>
        <taxon>Pentapetalae</taxon>
        <taxon>asterids</taxon>
        <taxon>campanulids</taxon>
        <taxon>Asterales</taxon>
        <taxon>Asteraceae</taxon>
        <taxon>Asteroideae</taxon>
        <taxon>Heliantheae alliance</taxon>
        <taxon>Eupatorieae</taxon>
        <taxon>Mikania</taxon>
    </lineage>
</organism>
<accession>A0A5N6NUZ4</accession>